<proteinExistence type="predicted"/>
<sequence>MKKFQNILTAKPGTTVENKTGGWRTYMPVVDHEICIGCDMCNKVCPEGVCFPTGKKNSKGRIFYDRDLDFCKGCGLCAKECPVNAITMVDDYK</sequence>
<dbReference type="SUPFAM" id="SSF54862">
    <property type="entry name" value="4Fe-4S ferredoxins"/>
    <property type="match status" value="1"/>
</dbReference>
<dbReference type="EMBL" id="MHHZ01000003">
    <property type="protein sequence ID" value="OGY42542.1"/>
    <property type="molecule type" value="Genomic_DNA"/>
</dbReference>
<gene>
    <name evidence="8" type="ORF">A2Y82_04240</name>
</gene>
<dbReference type="Proteomes" id="UP000176498">
    <property type="component" value="Unassembled WGS sequence"/>
</dbReference>
<dbReference type="InterPro" id="IPR017900">
    <property type="entry name" value="4Fe4S_Fe_S_CS"/>
</dbReference>
<evidence type="ECO:0000313" key="8">
    <source>
        <dbReference type="EMBL" id="OGY42542.1"/>
    </source>
</evidence>
<dbReference type="AlphaFoldDB" id="A0A1G1XRD0"/>
<keyword evidence="4" id="KW-0677">Repeat</keyword>
<dbReference type="InterPro" id="IPR017896">
    <property type="entry name" value="4Fe4S_Fe-S-bd"/>
</dbReference>
<organism evidence="8 9">
    <name type="scientific">Candidatus Buchananbacteria bacterium RBG_13_36_9</name>
    <dbReference type="NCBI Taxonomy" id="1797530"/>
    <lineage>
        <taxon>Bacteria</taxon>
        <taxon>Candidatus Buchananiibacteriota</taxon>
    </lineage>
</organism>
<comment type="cofactor">
    <cofactor evidence="1">
        <name>[4Fe-4S] cluster</name>
        <dbReference type="ChEBI" id="CHEBI:49883"/>
    </cofactor>
</comment>
<dbReference type="Pfam" id="PF12838">
    <property type="entry name" value="Fer4_7"/>
    <property type="match status" value="1"/>
</dbReference>
<evidence type="ECO:0000256" key="5">
    <source>
        <dbReference type="ARBA" id="ARBA00023004"/>
    </source>
</evidence>
<dbReference type="PANTHER" id="PTHR43724">
    <property type="entry name" value="PYRUVATE SYNTHASE SUBUNIT PORD"/>
    <property type="match status" value="1"/>
</dbReference>
<evidence type="ECO:0000313" key="9">
    <source>
        <dbReference type="Proteomes" id="UP000176498"/>
    </source>
</evidence>
<protein>
    <recommendedName>
        <fullName evidence="7">4Fe-4S ferredoxin-type domain-containing protein</fullName>
    </recommendedName>
</protein>
<evidence type="ECO:0000259" key="7">
    <source>
        <dbReference type="PROSITE" id="PS51379"/>
    </source>
</evidence>
<name>A0A1G1XRD0_9BACT</name>
<dbReference type="NCBIfam" id="TIGR02179">
    <property type="entry name" value="PorD_KorD"/>
    <property type="match status" value="1"/>
</dbReference>
<dbReference type="GO" id="GO:0016625">
    <property type="term" value="F:oxidoreductase activity, acting on the aldehyde or oxo group of donors, iron-sulfur protein as acceptor"/>
    <property type="evidence" value="ECO:0007669"/>
    <property type="project" value="InterPro"/>
</dbReference>
<dbReference type="PROSITE" id="PS51379">
    <property type="entry name" value="4FE4S_FER_2"/>
    <property type="match status" value="2"/>
</dbReference>
<feature type="domain" description="4Fe-4S ferredoxin-type" evidence="7">
    <location>
        <begin position="60"/>
        <end position="91"/>
    </location>
</feature>
<dbReference type="PROSITE" id="PS00198">
    <property type="entry name" value="4FE4S_FER_1"/>
    <property type="match status" value="1"/>
</dbReference>
<evidence type="ECO:0000256" key="2">
    <source>
        <dbReference type="ARBA" id="ARBA00022485"/>
    </source>
</evidence>
<dbReference type="Gene3D" id="3.30.70.20">
    <property type="match status" value="2"/>
</dbReference>
<dbReference type="PANTHER" id="PTHR43724:SF1">
    <property type="entry name" value="PYRUVATE SYNTHASE SUBUNIT PORD"/>
    <property type="match status" value="1"/>
</dbReference>
<dbReference type="GO" id="GO:0051539">
    <property type="term" value="F:4 iron, 4 sulfur cluster binding"/>
    <property type="evidence" value="ECO:0007669"/>
    <property type="project" value="UniProtKB-KW"/>
</dbReference>
<keyword evidence="2" id="KW-0004">4Fe-4S</keyword>
<keyword evidence="5" id="KW-0408">Iron</keyword>
<reference evidence="8 9" key="1">
    <citation type="journal article" date="2016" name="Nat. Commun.">
        <title>Thousands of microbial genomes shed light on interconnected biogeochemical processes in an aquifer system.</title>
        <authorList>
            <person name="Anantharaman K."/>
            <person name="Brown C.T."/>
            <person name="Hug L.A."/>
            <person name="Sharon I."/>
            <person name="Castelle C.J."/>
            <person name="Probst A.J."/>
            <person name="Thomas B.C."/>
            <person name="Singh A."/>
            <person name="Wilkins M.J."/>
            <person name="Karaoz U."/>
            <person name="Brodie E.L."/>
            <person name="Williams K.H."/>
            <person name="Hubbard S.S."/>
            <person name="Banfield J.F."/>
        </authorList>
    </citation>
    <scope>NUCLEOTIDE SEQUENCE [LARGE SCALE GENOMIC DNA]</scope>
</reference>
<accession>A0A1G1XRD0</accession>
<evidence type="ECO:0000256" key="6">
    <source>
        <dbReference type="ARBA" id="ARBA00023014"/>
    </source>
</evidence>
<feature type="domain" description="4Fe-4S ferredoxin-type" evidence="7">
    <location>
        <begin position="26"/>
        <end position="55"/>
    </location>
</feature>
<keyword evidence="3" id="KW-0479">Metal-binding</keyword>
<evidence type="ECO:0000256" key="4">
    <source>
        <dbReference type="ARBA" id="ARBA00022737"/>
    </source>
</evidence>
<evidence type="ECO:0000256" key="3">
    <source>
        <dbReference type="ARBA" id="ARBA00022723"/>
    </source>
</evidence>
<evidence type="ECO:0000256" key="1">
    <source>
        <dbReference type="ARBA" id="ARBA00001966"/>
    </source>
</evidence>
<dbReference type="GO" id="GO:0046872">
    <property type="term" value="F:metal ion binding"/>
    <property type="evidence" value="ECO:0007669"/>
    <property type="project" value="UniProtKB-KW"/>
</dbReference>
<keyword evidence="6" id="KW-0411">Iron-sulfur</keyword>
<dbReference type="InterPro" id="IPR011898">
    <property type="entry name" value="PorD_KorD"/>
</dbReference>
<comment type="caution">
    <text evidence="8">The sequence shown here is derived from an EMBL/GenBank/DDBJ whole genome shotgun (WGS) entry which is preliminary data.</text>
</comment>